<dbReference type="RefSeq" id="WP_006232882.1">
    <property type="nucleotide sequence ID" value="NZ_CH724136.1"/>
</dbReference>
<gene>
    <name evidence="2" type="ORF">P3TCK_26582</name>
</gene>
<proteinExistence type="predicted"/>
<feature type="domain" description="Glycosyl transferase family 1" evidence="1">
    <location>
        <begin position="234"/>
        <end position="393"/>
    </location>
</feature>
<evidence type="ECO:0000313" key="2">
    <source>
        <dbReference type="EMBL" id="EAS44608.1"/>
    </source>
</evidence>
<dbReference type="Pfam" id="PF00534">
    <property type="entry name" value="Glycos_transf_1"/>
    <property type="match status" value="1"/>
</dbReference>
<dbReference type="Proteomes" id="UP000003789">
    <property type="component" value="Unassembled WGS sequence"/>
</dbReference>
<protein>
    <submittedName>
        <fullName evidence="2">Putative glycosyl transferase</fullName>
    </submittedName>
</protein>
<dbReference type="HOGENOM" id="CLU_009583_28_1_6"/>
<dbReference type="PANTHER" id="PTHR45947:SF13">
    <property type="entry name" value="TRANSFERASE"/>
    <property type="match status" value="1"/>
</dbReference>
<keyword evidence="2" id="KW-0808">Transferase</keyword>
<reference evidence="2 3" key="1">
    <citation type="submission" date="2006-03" db="EMBL/GenBank/DDBJ databases">
        <authorList>
            <person name="Bartlett D.H."/>
            <person name="Valle G."/>
            <person name="Lauro F.M."/>
            <person name="Vezzi A."/>
            <person name="Simonato F."/>
            <person name="Eloe E."/>
            <person name="Vitulo N."/>
            <person name="Stratton T.K."/>
            <person name="D'angelo M."/>
            <person name="Ferriera S."/>
            <person name="Johnson J."/>
            <person name="Kravitz S."/>
            <person name="Beeson K."/>
            <person name="Sutton G."/>
            <person name="Rogers Y."/>
            <person name="Friedman R."/>
            <person name="Frazier M."/>
            <person name="Venter J.C."/>
        </authorList>
    </citation>
    <scope>NUCLEOTIDE SEQUENCE [LARGE SCALE GENOMIC DNA]</scope>
    <source>
        <strain evidence="2 3">3TCK</strain>
    </source>
</reference>
<evidence type="ECO:0000259" key="1">
    <source>
        <dbReference type="Pfam" id="PF00534"/>
    </source>
</evidence>
<dbReference type="AlphaFoldDB" id="Q1Z8A5"/>
<sequence>MKLNLISFSDIRGGAAIAAYKHYKILNDSFAVKYIVAEKRTLEPDIVGPSKCSYFSHLVLRVVSFIFLKLQRSENTAKHSLNMFSSKHVINSIDDDADIVHFHWINNDTISLEQLNLLLDDNRIFIFSLHDDWLFCGAEHYSLVSNRFISGYSTPKNKTLGIDLNRWVYKRKERLKAKFRERNVIFTAPSKWMAKRAESSNLLKGIEVKYLPNVIDTNIFRPYATEVSRSFFSIPENKFVICFGAVGGTANHLKGYDLLAHALNLLQEDIRVDMIHLVIFGGEKKADKKFLNFDVTYTGHVSDSTVLAQIYSAADVVVVPSRIESFGQVAAESLSCETPVVCFDNSAVAEIVDDGISGFTAKAFDARDLKNKIVKMLNLSNSERTLLGRNGRKKICENYSPKIVFHHLCEIYRMSRLRKGFLK</sequence>
<dbReference type="InterPro" id="IPR001296">
    <property type="entry name" value="Glyco_trans_1"/>
</dbReference>
<dbReference type="SUPFAM" id="SSF53756">
    <property type="entry name" value="UDP-Glycosyltransferase/glycogen phosphorylase"/>
    <property type="match status" value="1"/>
</dbReference>
<dbReference type="InterPro" id="IPR050194">
    <property type="entry name" value="Glycosyltransferase_grp1"/>
</dbReference>
<dbReference type="PANTHER" id="PTHR45947">
    <property type="entry name" value="SULFOQUINOVOSYL TRANSFERASE SQD2"/>
    <property type="match status" value="1"/>
</dbReference>
<dbReference type="EMBL" id="AAPH01000003">
    <property type="protein sequence ID" value="EAS44608.1"/>
    <property type="molecule type" value="Genomic_DNA"/>
</dbReference>
<name>Q1Z8A5_9GAMM</name>
<dbReference type="Gene3D" id="3.40.50.2000">
    <property type="entry name" value="Glycogen Phosphorylase B"/>
    <property type="match status" value="2"/>
</dbReference>
<accession>Q1Z8A5</accession>
<comment type="caution">
    <text evidence="2">The sequence shown here is derived from an EMBL/GenBank/DDBJ whole genome shotgun (WGS) entry which is preliminary data.</text>
</comment>
<dbReference type="OrthoDB" id="4611853at2"/>
<evidence type="ECO:0000313" key="3">
    <source>
        <dbReference type="Proteomes" id="UP000003789"/>
    </source>
</evidence>
<dbReference type="GO" id="GO:0016757">
    <property type="term" value="F:glycosyltransferase activity"/>
    <property type="evidence" value="ECO:0007669"/>
    <property type="project" value="InterPro"/>
</dbReference>
<organism evidence="2 3">
    <name type="scientific">Photobacterium profundum 3TCK</name>
    <dbReference type="NCBI Taxonomy" id="314280"/>
    <lineage>
        <taxon>Bacteria</taxon>
        <taxon>Pseudomonadati</taxon>
        <taxon>Pseudomonadota</taxon>
        <taxon>Gammaproteobacteria</taxon>
        <taxon>Vibrionales</taxon>
        <taxon>Vibrionaceae</taxon>
        <taxon>Photobacterium</taxon>
    </lineage>
</organism>